<reference evidence="3" key="2">
    <citation type="submission" date="2023-05" db="EMBL/GenBank/DDBJ databases">
        <authorList>
            <consortium name="Lawrence Berkeley National Laboratory"/>
            <person name="Steindorff A."/>
            <person name="Hensen N."/>
            <person name="Bonometti L."/>
            <person name="Westerberg I."/>
            <person name="Brannstrom I.O."/>
            <person name="Guillou S."/>
            <person name="Cros-Aarteil S."/>
            <person name="Calhoun S."/>
            <person name="Haridas S."/>
            <person name="Kuo A."/>
            <person name="Mondo S."/>
            <person name="Pangilinan J."/>
            <person name="Riley R."/>
            <person name="Labutti K."/>
            <person name="Andreopoulos B."/>
            <person name="Lipzen A."/>
            <person name="Chen C."/>
            <person name="Yanf M."/>
            <person name="Daum C."/>
            <person name="Ng V."/>
            <person name="Clum A."/>
            <person name="Ohm R."/>
            <person name="Martin F."/>
            <person name="Silar P."/>
            <person name="Natvig D."/>
            <person name="Lalanne C."/>
            <person name="Gautier V."/>
            <person name="Ament-Velasquez S.L."/>
            <person name="Kruys A."/>
            <person name="Hutchinson M.I."/>
            <person name="Powell A.J."/>
            <person name="Barry K."/>
            <person name="Miller A.N."/>
            <person name="Grigoriev I.V."/>
            <person name="Debuchy R."/>
            <person name="Gladieux P."/>
            <person name="Thoren M.H."/>
            <person name="Johannesson H."/>
        </authorList>
    </citation>
    <scope>NUCLEOTIDE SEQUENCE</scope>
    <source>
        <strain evidence="3">PSN243</strain>
    </source>
</reference>
<feature type="compositionally biased region" description="Basic and acidic residues" evidence="1">
    <location>
        <begin position="362"/>
        <end position="385"/>
    </location>
</feature>
<evidence type="ECO:0000313" key="3">
    <source>
        <dbReference type="EMBL" id="KAK4455489.1"/>
    </source>
</evidence>
<dbReference type="GO" id="GO:0003677">
    <property type="term" value="F:DNA binding"/>
    <property type="evidence" value="ECO:0007669"/>
    <property type="project" value="InterPro"/>
</dbReference>
<dbReference type="SMART" id="SM00384">
    <property type="entry name" value="AT_hook"/>
    <property type="match status" value="2"/>
</dbReference>
<feature type="compositionally biased region" description="Pro residues" evidence="1">
    <location>
        <begin position="334"/>
        <end position="344"/>
    </location>
</feature>
<evidence type="ECO:0000313" key="4">
    <source>
        <dbReference type="Proteomes" id="UP001321760"/>
    </source>
</evidence>
<comment type="caution">
    <text evidence="3">The sequence shown here is derived from an EMBL/GenBank/DDBJ whole genome shotgun (WGS) entry which is preliminary data.</text>
</comment>
<feature type="region of interest" description="Disordered" evidence="1">
    <location>
        <begin position="323"/>
        <end position="451"/>
    </location>
</feature>
<proteinExistence type="predicted"/>
<feature type="domain" description="C2H2-type" evidence="2">
    <location>
        <begin position="253"/>
        <end position="276"/>
    </location>
</feature>
<evidence type="ECO:0000256" key="1">
    <source>
        <dbReference type="SAM" id="MobiDB-lite"/>
    </source>
</evidence>
<dbReference type="AlphaFoldDB" id="A0AAV9H5C3"/>
<dbReference type="InterPro" id="IPR013087">
    <property type="entry name" value="Znf_C2H2_type"/>
</dbReference>
<dbReference type="Proteomes" id="UP001321760">
    <property type="component" value="Unassembled WGS sequence"/>
</dbReference>
<accession>A0AAV9H5C3</accession>
<feature type="compositionally biased region" description="Basic and acidic residues" evidence="1">
    <location>
        <begin position="401"/>
        <end position="420"/>
    </location>
</feature>
<feature type="compositionally biased region" description="Basic and acidic residues" evidence="1">
    <location>
        <begin position="33"/>
        <end position="44"/>
    </location>
</feature>
<dbReference type="InterPro" id="IPR017956">
    <property type="entry name" value="AT_hook_DNA-bd_motif"/>
</dbReference>
<dbReference type="EMBL" id="MU865914">
    <property type="protein sequence ID" value="KAK4455489.1"/>
    <property type="molecule type" value="Genomic_DNA"/>
</dbReference>
<organism evidence="3 4">
    <name type="scientific">Podospora aff. communis PSN243</name>
    <dbReference type="NCBI Taxonomy" id="3040156"/>
    <lineage>
        <taxon>Eukaryota</taxon>
        <taxon>Fungi</taxon>
        <taxon>Dikarya</taxon>
        <taxon>Ascomycota</taxon>
        <taxon>Pezizomycotina</taxon>
        <taxon>Sordariomycetes</taxon>
        <taxon>Sordariomycetidae</taxon>
        <taxon>Sordariales</taxon>
        <taxon>Podosporaceae</taxon>
        <taxon>Podospora</taxon>
    </lineage>
</organism>
<sequence>MPYDPGDEDGYPSGESHATGSVDEQLGSYSEADVDHMTGHHEQSGQDEWGDELGEEYSEEESHNLTTLGPPRPSQLPAGLSQQSGRASSTQPSQPSYNSPSRSSLGTAKRVAVVLQSSPHKDEYSPIDVDDEDILITSDIAPRAKKHPAGGPSQFSGAGYPQEPKPAPFPIPTIMSSQQNITPQPKKRGRPPGWRPGSGPYWAMNGGTPRPPKPKSPKVPGEAKRRGRPPKAPTLTAREIYLQSNPRFPVFPCEWERCPAQLQNYDTLRAHVLIVHSTTGTCKWGDCASKHPEPLHLPDEETFQAHLDKTHLLYTLWQRGEGPQNTSIPAPWTAAPPPKPPNGIPPWLCNEKGEQVTPTVRTEFETDEERKQRRKQLDKLCRQRENNAQPEPNLTPEDWAEVSKKLDAKSKKQKEYRDYQAKLFGVNGQPPKYGPQWRGVLARPPKKKHGV</sequence>
<feature type="compositionally biased region" description="Acidic residues" evidence="1">
    <location>
        <begin position="48"/>
        <end position="59"/>
    </location>
</feature>
<keyword evidence="4" id="KW-1185">Reference proteome</keyword>
<feature type="compositionally biased region" description="Low complexity" evidence="1">
    <location>
        <begin position="191"/>
        <end position="200"/>
    </location>
</feature>
<evidence type="ECO:0000259" key="2">
    <source>
        <dbReference type="PROSITE" id="PS00028"/>
    </source>
</evidence>
<gene>
    <name evidence="3" type="ORF">QBC34DRAFT_390046</name>
</gene>
<feature type="compositionally biased region" description="Acidic residues" evidence="1">
    <location>
        <begin position="1"/>
        <end position="10"/>
    </location>
</feature>
<protein>
    <recommendedName>
        <fullName evidence="2">C2H2-type domain-containing protein</fullName>
    </recommendedName>
</protein>
<feature type="compositionally biased region" description="Low complexity" evidence="1">
    <location>
        <begin position="88"/>
        <end position="104"/>
    </location>
</feature>
<feature type="region of interest" description="Disordered" evidence="1">
    <location>
        <begin position="1"/>
        <end position="234"/>
    </location>
</feature>
<dbReference type="PROSITE" id="PS00028">
    <property type="entry name" value="ZINC_FINGER_C2H2_1"/>
    <property type="match status" value="1"/>
</dbReference>
<name>A0AAV9H5C3_9PEZI</name>
<reference evidence="3" key="1">
    <citation type="journal article" date="2023" name="Mol. Phylogenet. Evol.">
        <title>Genome-scale phylogeny and comparative genomics of the fungal order Sordariales.</title>
        <authorList>
            <person name="Hensen N."/>
            <person name="Bonometti L."/>
            <person name="Westerberg I."/>
            <person name="Brannstrom I.O."/>
            <person name="Guillou S."/>
            <person name="Cros-Aarteil S."/>
            <person name="Calhoun S."/>
            <person name="Haridas S."/>
            <person name="Kuo A."/>
            <person name="Mondo S."/>
            <person name="Pangilinan J."/>
            <person name="Riley R."/>
            <person name="LaButti K."/>
            <person name="Andreopoulos B."/>
            <person name="Lipzen A."/>
            <person name="Chen C."/>
            <person name="Yan M."/>
            <person name="Daum C."/>
            <person name="Ng V."/>
            <person name="Clum A."/>
            <person name="Steindorff A."/>
            <person name="Ohm R.A."/>
            <person name="Martin F."/>
            <person name="Silar P."/>
            <person name="Natvig D.O."/>
            <person name="Lalanne C."/>
            <person name="Gautier V."/>
            <person name="Ament-Velasquez S.L."/>
            <person name="Kruys A."/>
            <person name="Hutchinson M.I."/>
            <person name="Powell A.J."/>
            <person name="Barry K."/>
            <person name="Miller A.N."/>
            <person name="Grigoriev I.V."/>
            <person name="Debuchy R."/>
            <person name="Gladieux P."/>
            <person name="Hiltunen Thoren M."/>
            <person name="Johannesson H."/>
        </authorList>
    </citation>
    <scope>NUCLEOTIDE SEQUENCE</scope>
    <source>
        <strain evidence="3">PSN243</strain>
    </source>
</reference>